<dbReference type="InParanoid" id="A0A672UAF8"/>
<sequence length="82" mass="9361">DCCGRSEGDFGSITRAYRLCPLNPFSFHSIDIFDVIANSCWKYNAVSTQTFCCIKRNIIENKGNYYSPGFTVQLEYSFHGKN</sequence>
<dbReference type="AlphaFoldDB" id="A0A672UAF8"/>
<dbReference type="Ensembl" id="ENSSHBT00005012831.1">
    <property type="protein sequence ID" value="ENSSHBP00005010653.1"/>
    <property type="gene ID" value="ENSSHBG00005009262.1"/>
</dbReference>
<proteinExistence type="predicted"/>
<reference evidence="1" key="2">
    <citation type="submission" date="2025-08" db="UniProtKB">
        <authorList>
            <consortium name="Ensembl"/>
        </authorList>
    </citation>
    <scope>IDENTIFICATION</scope>
</reference>
<evidence type="ECO:0000313" key="1">
    <source>
        <dbReference type="Ensembl" id="ENSSHBP00005010653.1"/>
    </source>
</evidence>
<reference evidence="1" key="3">
    <citation type="submission" date="2025-09" db="UniProtKB">
        <authorList>
            <consortium name="Ensembl"/>
        </authorList>
    </citation>
    <scope>IDENTIFICATION</scope>
</reference>
<reference evidence="1 2" key="1">
    <citation type="submission" date="2019-11" db="EMBL/GenBank/DDBJ databases">
        <title>Strigops habroptila (kakapo) genome, bStrHab1, primary haplotype, v2.</title>
        <authorList>
            <person name="Jarvis E.D."/>
            <person name="Howard J."/>
            <person name="Rhie A."/>
            <person name="Phillippy A."/>
            <person name="Korlach J."/>
            <person name="Digby A."/>
            <person name="Iorns D."/>
            <person name="Eason D."/>
            <person name="Robertson B."/>
            <person name="Raemaekers T."/>
            <person name="Howe K."/>
            <person name="Lewin H."/>
            <person name="Damas J."/>
            <person name="Hastie A."/>
            <person name="Tracey A."/>
            <person name="Chow W."/>
            <person name="Fedrigo O."/>
        </authorList>
    </citation>
    <scope>NUCLEOTIDE SEQUENCE [LARGE SCALE GENOMIC DNA]</scope>
</reference>
<name>A0A672UAF8_STRHB</name>
<accession>A0A672UAF8</accession>
<protein>
    <submittedName>
        <fullName evidence="1">Uncharacterized protein</fullName>
    </submittedName>
</protein>
<organism evidence="1 2">
    <name type="scientific">Strigops habroptila</name>
    <name type="common">Kakapo</name>
    <dbReference type="NCBI Taxonomy" id="2489341"/>
    <lineage>
        <taxon>Eukaryota</taxon>
        <taxon>Metazoa</taxon>
        <taxon>Chordata</taxon>
        <taxon>Craniata</taxon>
        <taxon>Vertebrata</taxon>
        <taxon>Euteleostomi</taxon>
        <taxon>Archelosauria</taxon>
        <taxon>Archosauria</taxon>
        <taxon>Dinosauria</taxon>
        <taxon>Saurischia</taxon>
        <taxon>Theropoda</taxon>
        <taxon>Coelurosauria</taxon>
        <taxon>Aves</taxon>
        <taxon>Neognathae</taxon>
        <taxon>Neoaves</taxon>
        <taxon>Telluraves</taxon>
        <taxon>Australaves</taxon>
        <taxon>Psittaciformes</taxon>
        <taxon>Psittacidae</taxon>
        <taxon>Strigops</taxon>
    </lineage>
</organism>
<keyword evidence="2" id="KW-1185">Reference proteome</keyword>
<dbReference type="Proteomes" id="UP000472266">
    <property type="component" value="Chromosome 6"/>
</dbReference>
<evidence type="ECO:0000313" key="2">
    <source>
        <dbReference type="Proteomes" id="UP000472266"/>
    </source>
</evidence>